<dbReference type="HOGENOM" id="CLU_016047_14_3_9"/>
<dbReference type="EMBL" id="CP003065">
    <property type="protein sequence ID" value="AEV67952.1"/>
    <property type="molecule type" value="Genomic_DNA"/>
</dbReference>
<evidence type="ECO:0000256" key="2">
    <source>
        <dbReference type="ARBA" id="ARBA00007069"/>
    </source>
</evidence>
<dbReference type="PANTHER" id="PTHR30183">
    <property type="entry name" value="MOLYBDENUM TRANSPORT SYSTEM PERMEASE PROTEIN MODB"/>
    <property type="match status" value="1"/>
</dbReference>
<evidence type="ECO:0000256" key="9">
    <source>
        <dbReference type="RuleBase" id="RU363032"/>
    </source>
</evidence>
<keyword evidence="4 10" id="KW-1003">Cell membrane</keyword>
<dbReference type="eggNOG" id="COG4149">
    <property type="taxonomic scope" value="Bacteria"/>
</dbReference>
<dbReference type="GO" id="GO:0015098">
    <property type="term" value="F:molybdate ion transmembrane transporter activity"/>
    <property type="evidence" value="ECO:0007669"/>
    <property type="project" value="UniProtKB-UniRule"/>
</dbReference>
<evidence type="ECO:0000259" key="11">
    <source>
        <dbReference type="PROSITE" id="PS50928"/>
    </source>
</evidence>
<keyword evidence="6 9" id="KW-0812">Transmembrane</keyword>
<evidence type="ECO:0000313" key="13">
    <source>
        <dbReference type="Proteomes" id="UP000005435"/>
    </source>
</evidence>
<evidence type="ECO:0000256" key="6">
    <source>
        <dbReference type="ARBA" id="ARBA00022692"/>
    </source>
</evidence>
<dbReference type="NCBIfam" id="TIGR02141">
    <property type="entry name" value="modB_ABC"/>
    <property type="match status" value="1"/>
</dbReference>
<feature type="transmembrane region" description="Helical" evidence="9">
    <location>
        <begin position="76"/>
        <end position="100"/>
    </location>
</feature>
<evidence type="ECO:0000256" key="1">
    <source>
        <dbReference type="ARBA" id="ARBA00004651"/>
    </source>
</evidence>
<dbReference type="CDD" id="cd06261">
    <property type="entry name" value="TM_PBP2"/>
    <property type="match status" value="1"/>
</dbReference>
<feature type="transmembrane region" description="Helical" evidence="9">
    <location>
        <begin position="46"/>
        <end position="64"/>
    </location>
</feature>
<reference evidence="13" key="1">
    <citation type="submission" date="2011-12" db="EMBL/GenBank/DDBJ databases">
        <title>Complete sequence of Clostridium clariflavum DSM 19732.</title>
        <authorList>
            <consortium name="US DOE Joint Genome Institute"/>
            <person name="Lucas S."/>
            <person name="Han J."/>
            <person name="Lapidus A."/>
            <person name="Cheng J.-F."/>
            <person name="Goodwin L."/>
            <person name="Pitluck S."/>
            <person name="Peters L."/>
            <person name="Teshima H."/>
            <person name="Detter J.C."/>
            <person name="Han C."/>
            <person name="Tapia R."/>
            <person name="Land M."/>
            <person name="Hauser L."/>
            <person name="Kyrpides N."/>
            <person name="Ivanova N."/>
            <person name="Pagani I."/>
            <person name="Kitzmiller T."/>
            <person name="Lynd L."/>
            <person name="Izquierdo J."/>
            <person name="Woyke T."/>
        </authorList>
    </citation>
    <scope>NUCLEOTIDE SEQUENCE [LARGE SCALE GENOMIC DNA]</scope>
    <source>
        <strain evidence="13">DSM 19732 / NBRC 101661 / EBR45</strain>
    </source>
</reference>
<feature type="transmembrane region" description="Helical" evidence="9">
    <location>
        <begin position="12"/>
        <end position="34"/>
    </location>
</feature>
<gene>
    <name evidence="12" type="ordered locus">Clocl_1300</name>
</gene>
<dbReference type="PROSITE" id="PS50928">
    <property type="entry name" value="ABC_TM1"/>
    <property type="match status" value="1"/>
</dbReference>
<feature type="transmembrane region" description="Helical" evidence="9">
    <location>
        <begin position="193"/>
        <end position="214"/>
    </location>
</feature>
<reference evidence="12 13" key="2">
    <citation type="journal article" date="2012" name="Stand. Genomic Sci.">
        <title>Complete Genome Sequence of Clostridium clariflavum DSM 19732.</title>
        <authorList>
            <person name="Izquierdo J.A."/>
            <person name="Goodwin L."/>
            <person name="Davenport K.W."/>
            <person name="Teshima H."/>
            <person name="Bruce D."/>
            <person name="Detter C."/>
            <person name="Tapia R."/>
            <person name="Han S."/>
            <person name="Land M."/>
            <person name="Hauser L."/>
            <person name="Jeffries C.D."/>
            <person name="Han J."/>
            <person name="Pitluck S."/>
            <person name="Nolan M."/>
            <person name="Chen A."/>
            <person name="Huntemann M."/>
            <person name="Mavromatis K."/>
            <person name="Mikhailova N."/>
            <person name="Liolios K."/>
            <person name="Woyke T."/>
            <person name="Lynd L.R."/>
        </authorList>
    </citation>
    <scope>NUCLEOTIDE SEQUENCE [LARGE SCALE GENOMIC DNA]</scope>
    <source>
        <strain evidence="13">DSM 19732 / NBRC 101661 / EBR45</strain>
    </source>
</reference>
<protein>
    <recommendedName>
        <fullName evidence="10">Molybdenum transport system permease</fullName>
    </recommendedName>
</protein>
<dbReference type="Pfam" id="PF00528">
    <property type="entry name" value="BPD_transp_1"/>
    <property type="match status" value="1"/>
</dbReference>
<dbReference type="STRING" id="720554.Clocl_1300"/>
<dbReference type="InterPro" id="IPR035906">
    <property type="entry name" value="MetI-like_sf"/>
</dbReference>
<keyword evidence="7 9" id="KW-1133">Transmembrane helix</keyword>
<dbReference type="SUPFAM" id="SSF161098">
    <property type="entry name" value="MetI-like"/>
    <property type="match status" value="1"/>
</dbReference>
<evidence type="ECO:0000256" key="10">
    <source>
        <dbReference type="RuleBase" id="RU365097"/>
    </source>
</evidence>
<accession>G8LZQ1</accession>
<dbReference type="GO" id="GO:0005886">
    <property type="term" value="C:plasma membrane"/>
    <property type="evidence" value="ECO:0007669"/>
    <property type="project" value="UniProtKB-SubCell"/>
</dbReference>
<feature type="transmembrane region" description="Helical" evidence="9">
    <location>
        <begin position="132"/>
        <end position="153"/>
    </location>
</feature>
<comment type="similarity">
    <text evidence="2 10">Belongs to the binding-protein-dependent transport system permease family. CysTW subfamily.</text>
</comment>
<evidence type="ECO:0000256" key="8">
    <source>
        <dbReference type="ARBA" id="ARBA00023136"/>
    </source>
</evidence>
<sequence length="280" mass="31451" precursor="true">MNMDFSPLWISLKTTILATLLTFFFGIIAAWFVTRYRGKLKGFLDGLLTLPMVLPPTVVGYFLLILLGKNGPIGKLLYLVGIKIIFTWWSAVLAASVVAFPLMYKTARGAFEQVDINIVYAARTLGVSEWMIFWKVIVPLAWPGIVAGAVLAFTRALGEFGATLMVAGNIPGRTQTIPLAIFFSVESGEMNKAFIWVVLIFVVSLAVMILMNYWNEYQRINTQRIGRRKYGTAGEYKKEASRIHFKGKLQGIRASHGVTWGIRFGQKYDLKMYSGNRKAR</sequence>
<dbReference type="PANTHER" id="PTHR30183:SF3">
    <property type="entry name" value="MOLYBDENUM TRANSPORT SYSTEM PERMEASE PROTEIN MODB"/>
    <property type="match status" value="1"/>
</dbReference>
<evidence type="ECO:0000256" key="5">
    <source>
        <dbReference type="ARBA" id="ARBA00022505"/>
    </source>
</evidence>
<keyword evidence="8 9" id="KW-0472">Membrane</keyword>
<keyword evidence="5 10" id="KW-0500">Molybdenum</keyword>
<comment type="function">
    <text evidence="10">Part of the binding-protein-dependent transport system for molybdenum; probably responsible for the translocation of the substrate across the membrane.</text>
</comment>
<dbReference type="InterPro" id="IPR011867">
    <property type="entry name" value="ModB_ABC"/>
</dbReference>
<evidence type="ECO:0000256" key="3">
    <source>
        <dbReference type="ARBA" id="ARBA00022448"/>
    </source>
</evidence>
<keyword evidence="3 9" id="KW-0813">Transport</keyword>
<dbReference type="KEGG" id="ccl:Clocl_1300"/>
<evidence type="ECO:0000313" key="12">
    <source>
        <dbReference type="EMBL" id="AEV67952.1"/>
    </source>
</evidence>
<dbReference type="Proteomes" id="UP000005435">
    <property type="component" value="Chromosome"/>
</dbReference>
<dbReference type="AlphaFoldDB" id="G8LZQ1"/>
<evidence type="ECO:0000256" key="7">
    <source>
        <dbReference type="ARBA" id="ARBA00022989"/>
    </source>
</evidence>
<evidence type="ECO:0000256" key="4">
    <source>
        <dbReference type="ARBA" id="ARBA00022475"/>
    </source>
</evidence>
<organism evidence="12 13">
    <name type="scientific">Acetivibrio clariflavus (strain DSM 19732 / NBRC 101661 / EBR45)</name>
    <name type="common">Clostridium clariflavum</name>
    <dbReference type="NCBI Taxonomy" id="720554"/>
    <lineage>
        <taxon>Bacteria</taxon>
        <taxon>Bacillati</taxon>
        <taxon>Bacillota</taxon>
        <taxon>Clostridia</taxon>
        <taxon>Eubacteriales</taxon>
        <taxon>Oscillospiraceae</taxon>
        <taxon>Acetivibrio</taxon>
    </lineage>
</organism>
<feature type="domain" description="ABC transmembrane type-1" evidence="11">
    <location>
        <begin position="8"/>
        <end position="211"/>
    </location>
</feature>
<dbReference type="Gene3D" id="1.10.3720.10">
    <property type="entry name" value="MetI-like"/>
    <property type="match status" value="1"/>
</dbReference>
<proteinExistence type="inferred from homology"/>
<name>G8LZQ1_ACECE</name>
<comment type="subcellular location">
    <subcellularLocation>
        <location evidence="1 9">Cell membrane</location>
        <topology evidence="1 9">Multi-pass membrane protein</topology>
    </subcellularLocation>
</comment>
<keyword evidence="13" id="KW-1185">Reference proteome</keyword>
<dbReference type="InterPro" id="IPR000515">
    <property type="entry name" value="MetI-like"/>
</dbReference>
<dbReference type="OrthoDB" id="9795403at2"/>